<dbReference type="GO" id="GO:0006529">
    <property type="term" value="P:asparagine biosynthetic process"/>
    <property type="evidence" value="ECO:0007669"/>
    <property type="project" value="InterPro"/>
</dbReference>
<dbReference type="InterPro" id="IPR051786">
    <property type="entry name" value="ASN_synthetase/amidase"/>
</dbReference>
<dbReference type="AlphaFoldDB" id="A0A9D7I7D8"/>
<comment type="catalytic activity">
    <reaction evidence="4">
        <text>L-aspartate + L-glutamine + ATP + H2O = L-asparagine + L-glutamate + AMP + diphosphate + H(+)</text>
        <dbReference type="Rhea" id="RHEA:12228"/>
        <dbReference type="ChEBI" id="CHEBI:15377"/>
        <dbReference type="ChEBI" id="CHEBI:15378"/>
        <dbReference type="ChEBI" id="CHEBI:29985"/>
        <dbReference type="ChEBI" id="CHEBI:29991"/>
        <dbReference type="ChEBI" id="CHEBI:30616"/>
        <dbReference type="ChEBI" id="CHEBI:33019"/>
        <dbReference type="ChEBI" id="CHEBI:58048"/>
        <dbReference type="ChEBI" id="CHEBI:58359"/>
        <dbReference type="ChEBI" id="CHEBI:456215"/>
        <dbReference type="EC" id="6.3.5.4"/>
    </reaction>
</comment>
<feature type="domain" description="Asparagine synthetase" evidence="5">
    <location>
        <begin position="78"/>
        <end position="475"/>
    </location>
</feature>
<sequence length="487" mass="53057">MASGLVERRADSEALRILLTFGSVIQPRTMISGVKMLLPGHCLILENGGERIERFWRLDIGRRAEVAQLPYPELVTLVRDSLEESVRLQMVSDVQLGAFLSGGVDSSLLVALMARNSSHRIKTFSVGFEAEGSSMDESGDAENTARFIGTDHARVVVKGQDVHDRIRLIAGALDQPSVDGVNSYFVSLAARQAVTVAISGTGGDELFAGYPWFISMVASAESDLRNPLRTGVGKLAASLARWPVFDQMMRGRLGARLDRLRGSYGFVSRYARIYQIFGACGAARFLSASVRAESLIGRDLGLDVDLADEIPGAAPLERVSALCLRGYTQNQLLRDIDAVSMAHSLEVRVPFLDPVLADLALSLPRTAKLGSLVGVRNPETASYRDTGTKKILVDIGSELLPPGMDRQPKRGFAMPFEAWMKGPLRAVFDDALSPMTVRKRGLFDAPEVGRLKDAFLAGKGSWPQPWLLMMTELWCRAVLDRDHAAGG</sequence>
<comment type="caution">
    <text evidence="6">The sequence shown here is derived from an EMBL/GenBank/DDBJ whole genome shotgun (WGS) entry which is preliminary data.</text>
</comment>
<dbReference type="EMBL" id="JADJNC010000004">
    <property type="protein sequence ID" value="MBK7422027.1"/>
    <property type="molecule type" value="Genomic_DNA"/>
</dbReference>
<dbReference type="Proteomes" id="UP000886602">
    <property type="component" value="Unassembled WGS sequence"/>
</dbReference>
<evidence type="ECO:0000313" key="6">
    <source>
        <dbReference type="EMBL" id="MBK7422027.1"/>
    </source>
</evidence>
<organism evidence="6 7">
    <name type="scientific">Candidatus Propionivibrio dominans</name>
    <dbReference type="NCBI Taxonomy" id="2954373"/>
    <lineage>
        <taxon>Bacteria</taxon>
        <taxon>Pseudomonadati</taxon>
        <taxon>Pseudomonadota</taxon>
        <taxon>Betaproteobacteria</taxon>
        <taxon>Rhodocyclales</taxon>
        <taxon>Rhodocyclaceae</taxon>
        <taxon>Propionivibrio</taxon>
    </lineage>
</organism>
<dbReference type="EC" id="6.3.5.4" evidence="3"/>
<evidence type="ECO:0000256" key="3">
    <source>
        <dbReference type="ARBA" id="ARBA00012737"/>
    </source>
</evidence>
<protein>
    <recommendedName>
        <fullName evidence="3">asparagine synthase (glutamine-hydrolyzing)</fullName>
        <ecNumber evidence="3">6.3.5.4</ecNumber>
    </recommendedName>
</protein>
<evidence type="ECO:0000256" key="2">
    <source>
        <dbReference type="ARBA" id="ARBA00005752"/>
    </source>
</evidence>
<dbReference type="CDD" id="cd01991">
    <property type="entry name" value="Asn_synthase_B_C"/>
    <property type="match status" value="1"/>
</dbReference>
<dbReference type="Pfam" id="PF00733">
    <property type="entry name" value="Asn_synthase"/>
    <property type="match status" value="1"/>
</dbReference>
<dbReference type="PIRSF" id="PIRSF001589">
    <property type="entry name" value="Asn_synthetase_glu-h"/>
    <property type="match status" value="1"/>
</dbReference>
<evidence type="ECO:0000313" key="7">
    <source>
        <dbReference type="Proteomes" id="UP000886602"/>
    </source>
</evidence>
<dbReference type="PANTHER" id="PTHR43284:SF1">
    <property type="entry name" value="ASPARAGINE SYNTHETASE"/>
    <property type="match status" value="1"/>
</dbReference>
<comment type="pathway">
    <text evidence="1">Amino-acid biosynthesis; L-asparagine biosynthesis; L-asparagine from L-aspartate (L-Gln route): step 1/1.</text>
</comment>
<dbReference type="InterPro" id="IPR001962">
    <property type="entry name" value="Asn_synthase"/>
</dbReference>
<gene>
    <name evidence="6" type="ORF">IPJ48_02405</name>
</gene>
<proteinExistence type="inferred from homology"/>
<dbReference type="GO" id="GO:0004066">
    <property type="term" value="F:asparagine synthase (glutamine-hydrolyzing) activity"/>
    <property type="evidence" value="ECO:0007669"/>
    <property type="project" value="UniProtKB-EC"/>
</dbReference>
<dbReference type="Gene3D" id="3.40.50.620">
    <property type="entry name" value="HUPs"/>
    <property type="match status" value="1"/>
</dbReference>
<name>A0A9D7I7D8_9RHOO</name>
<reference evidence="6" key="1">
    <citation type="submission" date="2020-10" db="EMBL/GenBank/DDBJ databases">
        <title>Connecting structure to function with the recovery of over 1000 high-quality activated sludge metagenome-assembled genomes encoding full-length rRNA genes using long-read sequencing.</title>
        <authorList>
            <person name="Singleton C.M."/>
            <person name="Petriglieri F."/>
            <person name="Kristensen J.M."/>
            <person name="Kirkegaard R.H."/>
            <person name="Michaelsen T.Y."/>
            <person name="Andersen M.H."/>
            <person name="Karst S.M."/>
            <person name="Dueholm M.S."/>
            <person name="Nielsen P.H."/>
            <person name="Albertsen M."/>
        </authorList>
    </citation>
    <scope>NUCLEOTIDE SEQUENCE</scope>
    <source>
        <strain evidence="6">EsbW_18-Q3-R4-48_MAXAC.044</strain>
    </source>
</reference>
<dbReference type="InterPro" id="IPR014729">
    <property type="entry name" value="Rossmann-like_a/b/a_fold"/>
</dbReference>
<evidence type="ECO:0000256" key="4">
    <source>
        <dbReference type="ARBA" id="ARBA00048741"/>
    </source>
</evidence>
<dbReference type="PANTHER" id="PTHR43284">
    <property type="entry name" value="ASPARAGINE SYNTHETASE (GLUTAMINE-HYDROLYZING)"/>
    <property type="match status" value="1"/>
</dbReference>
<dbReference type="InterPro" id="IPR006426">
    <property type="entry name" value="Asn_synth_AEB"/>
</dbReference>
<evidence type="ECO:0000256" key="1">
    <source>
        <dbReference type="ARBA" id="ARBA00005187"/>
    </source>
</evidence>
<dbReference type="GO" id="GO:0005829">
    <property type="term" value="C:cytosol"/>
    <property type="evidence" value="ECO:0007669"/>
    <property type="project" value="TreeGrafter"/>
</dbReference>
<evidence type="ECO:0000259" key="5">
    <source>
        <dbReference type="Pfam" id="PF00733"/>
    </source>
</evidence>
<accession>A0A9D7I7D8</accession>
<dbReference type="SUPFAM" id="SSF52402">
    <property type="entry name" value="Adenine nucleotide alpha hydrolases-like"/>
    <property type="match status" value="1"/>
</dbReference>
<comment type="similarity">
    <text evidence="2">Belongs to the asparagine synthetase family.</text>
</comment>